<organism evidence="1 2">
    <name type="scientific">Glossina austeni</name>
    <name type="common">Savannah tsetse fly</name>
    <dbReference type="NCBI Taxonomy" id="7395"/>
    <lineage>
        <taxon>Eukaryota</taxon>
        <taxon>Metazoa</taxon>
        <taxon>Ecdysozoa</taxon>
        <taxon>Arthropoda</taxon>
        <taxon>Hexapoda</taxon>
        <taxon>Insecta</taxon>
        <taxon>Pterygota</taxon>
        <taxon>Neoptera</taxon>
        <taxon>Endopterygota</taxon>
        <taxon>Diptera</taxon>
        <taxon>Brachycera</taxon>
        <taxon>Muscomorpha</taxon>
        <taxon>Hippoboscoidea</taxon>
        <taxon>Glossinidae</taxon>
        <taxon>Glossina</taxon>
    </lineage>
</organism>
<dbReference type="VEuPathDB" id="VectorBase:GAUT043135"/>
<protein>
    <submittedName>
        <fullName evidence="1">Uncharacterized protein</fullName>
    </submittedName>
</protein>
<dbReference type="Proteomes" id="UP000078200">
    <property type="component" value="Unassembled WGS sequence"/>
</dbReference>
<evidence type="ECO:0000313" key="1">
    <source>
        <dbReference type="EnsemblMetazoa" id="GAUT043135-PA"/>
    </source>
</evidence>
<dbReference type="EnsemblMetazoa" id="GAUT043135-RA">
    <property type="protein sequence ID" value="GAUT043135-PA"/>
    <property type="gene ID" value="GAUT043135"/>
</dbReference>
<keyword evidence="2" id="KW-1185">Reference proteome</keyword>
<evidence type="ECO:0000313" key="2">
    <source>
        <dbReference type="Proteomes" id="UP000078200"/>
    </source>
</evidence>
<name>A0A1A9VP40_GLOAU</name>
<sequence>MSSVQVCCSELIVDKAVDAISSKWMPNFDPNFQSSTWFASVTGSVDSNSRSVDIKLLPSNFILLDSSSTSSNFDCAGTGSIGFSMCSSARETANHQKRSIITTRESNNPIVFNIKT</sequence>
<dbReference type="AlphaFoldDB" id="A0A1A9VP40"/>
<accession>A0A1A9VP40</accession>
<reference evidence="1" key="1">
    <citation type="submission" date="2020-05" db="UniProtKB">
        <authorList>
            <consortium name="EnsemblMetazoa"/>
        </authorList>
    </citation>
    <scope>IDENTIFICATION</scope>
    <source>
        <strain evidence="1">TTRI</strain>
    </source>
</reference>
<proteinExistence type="predicted"/>